<name>A0ABW4LME6_9BACI</name>
<dbReference type="InterPro" id="IPR009384">
    <property type="entry name" value="SwrD-like"/>
</dbReference>
<keyword evidence="1" id="KW-0282">Flagellum</keyword>
<dbReference type="RefSeq" id="WP_377927350.1">
    <property type="nucleotide sequence ID" value="NZ_JBHUEM010000005.1"/>
</dbReference>
<protein>
    <submittedName>
        <fullName evidence="1">Flagellar FlbD family protein</fullName>
    </submittedName>
</protein>
<accession>A0ABW4LME6</accession>
<organism evidence="1 2">
    <name type="scientific">Bacillus salitolerans</name>
    <dbReference type="NCBI Taxonomy" id="1437434"/>
    <lineage>
        <taxon>Bacteria</taxon>
        <taxon>Bacillati</taxon>
        <taxon>Bacillota</taxon>
        <taxon>Bacilli</taxon>
        <taxon>Bacillales</taxon>
        <taxon>Bacillaceae</taxon>
        <taxon>Bacillus</taxon>
    </lineage>
</organism>
<sequence>MFIEVTDSQTGARVSVNPNHICTMFDAGDKTIIRTIDGHDLWTVESYTEVLKKINEKFEK</sequence>
<gene>
    <name evidence="1" type="ORF">ACFSCX_06450</name>
</gene>
<comment type="caution">
    <text evidence="1">The sequence shown here is derived from an EMBL/GenBank/DDBJ whole genome shotgun (WGS) entry which is preliminary data.</text>
</comment>
<dbReference type="Proteomes" id="UP001597214">
    <property type="component" value="Unassembled WGS sequence"/>
</dbReference>
<keyword evidence="2" id="KW-1185">Reference proteome</keyword>
<dbReference type="EMBL" id="JBHUEM010000005">
    <property type="protein sequence ID" value="MFD1736203.1"/>
    <property type="molecule type" value="Genomic_DNA"/>
</dbReference>
<dbReference type="Pfam" id="PF06289">
    <property type="entry name" value="FlbD"/>
    <property type="match status" value="1"/>
</dbReference>
<proteinExistence type="predicted"/>
<keyword evidence="1" id="KW-0969">Cilium</keyword>
<evidence type="ECO:0000313" key="1">
    <source>
        <dbReference type="EMBL" id="MFD1736203.1"/>
    </source>
</evidence>
<evidence type="ECO:0000313" key="2">
    <source>
        <dbReference type="Proteomes" id="UP001597214"/>
    </source>
</evidence>
<reference evidence="2" key="1">
    <citation type="journal article" date="2019" name="Int. J. Syst. Evol. Microbiol.">
        <title>The Global Catalogue of Microorganisms (GCM) 10K type strain sequencing project: providing services to taxonomists for standard genome sequencing and annotation.</title>
        <authorList>
            <consortium name="The Broad Institute Genomics Platform"/>
            <consortium name="The Broad Institute Genome Sequencing Center for Infectious Disease"/>
            <person name="Wu L."/>
            <person name="Ma J."/>
        </authorList>
    </citation>
    <scope>NUCLEOTIDE SEQUENCE [LARGE SCALE GENOMIC DNA]</scope>
    <source>
        <strain evidence="2">CCUG 49339</strain>
    </source>
</reference>
<keyword evidence="1" id="KW-0966">Cell projection</keyword>